<protein>
    <submittedName>
        <fullName evidence="2">MBL fold metallo-hydrolase</fullName>
    </submittedName>
</protein>
<dbReference type="Gene3D" id="1.10.10.10">
    <property type="entry name" value="Winged helix-like DNA-binding domain superfamily/Winged helix DNA-binding domain"/>
    <property type="match status" value="1"/>
</dbReference>
<dbReference type="SUPFAM" id="SSF56281">
    <property type="entry name" value="Metallo-hydrolase/oxidoreductase"/>
    <property type="match status" value="1"/>
</dbReference>
<dbReference type="CDD" id="cd16278">
    <property type="entry name" value="metallo-hydrolase-like_MBL-fold"/>
    <property type="match status" value="1"/>
</dbReference>
<accession>A0A8T6RAB0</accession>
<reference evidence="2" key="1">
    <citation type="submission" date="2020-03" db="EMBL/GenBank/DDBJ databases">
        <title>Phycicoccus flavus sp. nov., a novel endophytic actinobacterium isolated from branch of Kandelia candel.</title>
        <authorList>
            <person name="Tuo L."/>
        </authorList>
    </citation>
    <scope>NUCLEOTIDE SEQUENCE</scope>
    <source>
        <strain evidence="2">CMS6Z-2</strain>
    </source>
</reference>
<dbReference type="PANTHER" id="PTHR23131">
    <property type="entry name" value="ENDORIBONUCLEASE LACTB2"/>
    <property type="match status" value="1"/>
</dbReference>
<dbReference type="AlphaFoldDB" id="A0A8T6RAB0"/>
<evidence type="ECO:0000313" key="3">
    <source>
        <dbReference type="Proteomes" id="UP000287866"/>
    </source>
</evidence>
<dbReference type="Gene3D" id="3.60.15.10">
    <property type="entry name" value="Ribonuclease Z/Hydroxyacylglutathione hydrolase-like"/>
    <property type="match status" value="1"/>
</dbReference>
<proteinExistence type="predicted"/>
<feature type="domain" description="Metallo-beta-lactamase" evidence="1">
    <location>
        <begin position="5"/>
        <end position="166"/>
    </location>
</feature>
<dbReference type="InterPro" id="IPR036866">
    <property type="entry name" value="RibonucZ/Hydroxyglut_hydro"/>
</dbReference>
<dbReference type="Pfam" id="PF00753">
    <property type="entry name" value="Lactamase_B"/>
    <property type="match status" value="2"/>
</dbReference>
<sequence>MTLDGTNTWVLLEPGSSEAVVLDPGEEDEPHLRAVLDHVEARGARVALTLLTHRHHDHAAGAPRFAALTGAPTRAVGAGHDDLADGDVVTVGGLELRVVATPGHTADSVSFALPADHALLTGDTVLGRGTTVVAHPDGELGAYLDSLDRLAALTGDGGATTILPGHGPRVPDAAAMVAFYRVHRQERLEQVRQALADGAATEEDPVEGVLRRVYAEVPREVWPAARMSVRAQLDHLGVAWTPRG</sequence>
<dbReference type="PANTHER" id="PTHR23131:SF0">
    <property type="entry name" value="ENDORIBONUCLEASE LACTB2"/>
    <property type="match status" value="1"/>
</dbReference>
<evidence type="ECO:0000259" key="1">
    <source>
        <dbReference type="SMART" id="SM00849"/>
    </source>
</evidence>
<comment type="caution">
    <text evidence="2">The sequence shown here is derived from an EMBL/GenBank/DDBJ whole genome shotgun (WGS) entry which is preliminary data.</text>
</comment>
<dbReference type="InterPro" id="IPR036388">
    <property type="entry name" value="WH-like_DNA-bd_sf"/>
</dbReference>
<evidence type="ECO:0000313" key="2">
    <source>
        <dbReference type="EMBL" id="NHA69765.1"/>
    </source>
</evidence>
<dbReference type="Pfam" id="PF17778">
    <property type="entry name" value="WHD_BLACT"/>
    <property type="match status" value="1"/>
</dbReference>
<dbReference type="EMBL" id="SAYU02000074">
    <property type="protein sequence ID" value="NHA69765.1"/>
    <property type="molecule type" value="Genomic_DNA"/>
</dbReference>
<organism evidence="2 3">
    <name type="scientific">Phycicoccus flavus</name>
    <dbReference type="NCBI Taxonomy" id="2502783"/>
    <lineage>
        <taxon>Bacteria</taxon>
        <taxon>Bacillati</taxon>
        <taxon>Actinomycetota</taxon>
        <taxon>Actinomycetes</taxon>
        <taxon>Micrococcales</taxon>
        <taxon>Intrasporangiaceae</taxon>
        <taxon>Phycicoccus</taxon>
    </lineage>
</organism>
<dbReference type="InterPro" id="IPR050662">
    <property type="entry name" value="Sec-metab_biosynth-thioest"/>
</dbReference>
<dbReference type="InterPro" id="IPR041516">
    <property type="entry name" value="LACTB2_WH"/>
</dbReference>
<gene>
    <name evidence="2" type="ORF">EPD83_017115</name>
</gene>
<dbReference type="SMART" id="SM00849">
    <property type="entry name" value="Lactamase_B"/>
    <property type="match status" value="1"/>
</dbReference>
<dbReference type="Proteomes" id="UP000287866">
    <property type="component" value="Unassembled WGS sequence"/>
</dbReference>
<dbReference type="InterPro" id="IPR001279">
    <property type="entry name" value="Metallo-B-lactamas"/>
</dbReference>
<keyword evidence="3" id="KW-1185">Reference proteome</keyword>
<dbReference type="RefSeq" id="WP_165566917.1">
    <property type="nucleotide sequence ID" value="NZ_SAYU02000074.1"/>
</dbReference>
<name>A0A8T6RAB0_9MICO</name>